<evidence type="ECO:0008006" key="3">
    <source>
        <dbReference type="Google" id="ProtNLM"/>
    </source>
</evidence>
<dbReference type="Proteomes" id="UP000815677">
    <property type="component" value="Unassembled WGS sequence"/>
</dbReference>
<gene>
    <name evidence="1" type="ORF">MCHLO_07438</name>
</gene>
<keyword evidence="2" id="KW-1185">Reference proteome</keyword>
<protein>
    <recommendedName>
        <fullName evidence="3">F-box domain-containing protein</fullName>
    </recommendedName>
</protein>
<evidence type="ECO:0000313" key="1">
    <source>
        <dbReference type="EMBL" id="GAT50168.1"/>
    </source>
</evidence>
<organism evidence="1 2">
    <name type="scientific">Mycena chlorophos</name>
    <name type="common">Agaric fungus</name>
    <name type="synonym">Agaricus chlorophos</name>
    <dbReference type="NCBI Taxonomy" id="658473"/>
    <lineage>
        <taxon>Eukaryota</taxon>
        <taxon>Fungi</taxon>
        <taxon>Dikarya</taxon>
        <taxon>Basidiomycota</taxon>
        <taxon>Agaricomycotina</taxon>
        <taxon>Agaricomycetes</taxon>
        <taxon>Agaricomycetidae</taxon>
        <taxon>Agaricales</taxon>
        <taxon>Marasmiineae</taxon>
        <taxon>Mycenaceae</taxon>
        <taxon>Mycena</taxon>
    </lineage>
</organism>
<sequence length="414" mass="46028">MNDAQTSIICGNPHLIITGWDLDKQGNIVASDIPLHDKQSLQACSLVSCRLQEPFQRHLHQHILVETAATIASAVPSPLQAGAISYLQAAHHLDAFPHLAAYVQNCNLSLSFAHATADELDAAISVLNRLVNVRDAVLSKSVWFTLREDVQAALLRFMEQGVLHGRHRLELRVFHTFPVATFLRLLRSSRNSRVHAVHLQMSDLEDNTQPVSLGSGGEPEGCLESMDIANLVRREVLDDPGLWRHLRSLRVQGISDPMNHYNMKTLRTIASHSRTTLQRLAIDFSAASWCSIFKLLPVALHLTLLRQLDLHFENMPEQPTGSWKLPVLVPHLVSMCNAPALEHLQIHLTYRFRRSHTFASDCEHLLPGPMSALDGVLHGWISGGLKVNVGVRAYTVGLASAFRRSTDIRVIAAK</sequence>
<proteinExistence type="predicted"/>
<evidence type="ECO:0000313" key="2">
    <source>
        <dbReference type="Proteomes" id="UP000815677"/>
    </source>
</evidence>
<reference evidence="1" key="1">
    <citation type="submission" date="2014-09" db="EMBL/GenBank/DDBJ databases">
        <title>Genome sequence of the luminous mushroom Mycena chlorophos for searching fungal bioluminescence genes.</title>
        <authorList>
            <person name="Tanaka Y."/>
            <person name="Kasuga D."/>
            <person name="Oba Y."/>
            <person name="Hase S."/>
            <person name="Sato K."/>
            <person name="Oba Y."/>
            <person name="Sakakibara Y."/>
        </authorList>
    </citation>
    <scope>NUCLEOTIDE SEQUENCE</scope>
</reference>
<name>A0ABQ0LGE4_MYCCL</name>
<accession>A0ABQ0LGE4</accession>
<dbReference type="EMBL" id="DF846323">
    <property type="protein sequence ID" value="GAT50168.1"/>
    <property type="molecule type" value="Genomic_DNA"/>
</dbReference>